<evidence type="ECO:0000313" key="15">
    <source>
        <dbReference type="Proteomes" id="UP001176517"/>
    </source>
</evidence>
<evidence type="ECO:0000256" key="2">
    <source>
        <dbReference type="ARBA" id="ARBA00005891"/>
    </source>
</evidence>
<comment type="caution">
    <text evidence="14">The sequence shown here is derived from an EMBL/GenBank/DDBJ whole genome shotgun (WGS) entry which is preliminary data.</text>
</comment>
<evidence type="ECO:0000256" key="6">
    <source>
        <dbReference type="ARBA" id="ARBA00022723"/>
    </source>
</evidence>
<dbReference type="Gene3D" id="3.40.50.12710">
    <property type="match status" value="1"/>
</dbReference>
<feature type="compositionally biased region" description="Low complexity" evidence="13">
    <location>
        <begin position="54"/>
        <end position="75"/>
    </location>
</feature>
<evidence type="ECO:0000256" key="11">
    <source>
        <dbReference type="ARBA" id="ARBA00045681"/>
    </source>
</evidence>
<dbReference type="EMBL" id="JAPDMZ010000006">
    <property type="protein sequence ID" value="KAK0557320.1"/>
    <property type="molecule type" value="Genomic_DNA"/>
</dbReference>
<keyword evidence="7" id="KW-0809">Transit peptide</keyword>
<accession>A0AAN6GXM6</accession>
<keyword evidence="4" id="KW-0489">Methyltransferase</keyword>
<feature type="compositionally biased region" description="Basic and acidic residues" evidence="13">
    <location>
        <begin position="1118"/>
        <end position="1128"/>
    </location>
</feature>
<dbReference type="GO" id="GO:0003735">
    <property type="term" value="F:structural constituent of ribosome"/>
    <property type="evidence" value="ECO:0007669"/>
    <property type="project" value="TreeGrafter"/>
</dbReference>
<keyword evidence="10" id="KW-0496">Mitochondrion</keyword>
<dbReference type="SUPFAM" id="SSF53335">
    <property type="entry name" value="S-adenosyl-L-methionine-dependent methyltransferases"/>
    <property type="match status" value="1"/>
</dbReference>
<dbReference type="Proteomes" id="UP001176517">
    <property type="component" value="Unassembled WGS sequence"/>
</dbReference>
<evidence type="ECO:0000256" key="4">
    <source>
        <dbReference type="ARBA" id="ARBA00022603"/>
    </source>
</evidence>
<dbReference type="Pfam" id="PF02636">
    <property type="entry name" value="Methyltransf_28"/>
    <property type="match status" value="1"/>
</dbReference>
<feature type="region of interest" description="Disordered" evidence="13">
    <location>
        <begin position="1118"/>
        <end position="1139"/>
    </location>
</feature>
<evidence type="ECO:0000313" key="14">
    <source>
        <dbReference type="EMBL" id="KAK0557320.1"/>
    </source>
</evidence>
<dbReference type="InterPro" id="IPR038375">
    <property type="entry name" value="NDUFAF7_sf"/>
</dbReference>
<dbReference type="InterPro" id="IPR003788">
    <property type="entry name" value="NDUFAF7"/>
</dbReference>
<evidence type="ECO:0000256" key="5">
    <source>
        <dbReference type="ARBA" id="ARBA00022679"/>
    </source>
</evidence>
<feature type="region of interest" description="Disordered" evidence="13">
    <location>
        <begin position="1470"/>
        <end position="1500"/>
    </location>
</feature>
<evidence type="ECO:0000256" key="9">
    <source>
        <dbReference type="ARBA" id="ARBA00023014"/>
    </source>
</evidence>
<keyword evidence="8" id="KW-0408">Iron</keyword>
<keyword evidence="15" id="KW-1185">Reference proteome</keyword>
<evidence type="ECO:0000256" key="1">
    <source>
        <dbReference type="ARBA" id="ARBA00004173"/>
    </source>
</evidence>
<dbReference type="PANTHER" id="PTHR13184:SF5">
    <property type="entry name" value="METHYLTRANSFERASE-LIKE PROTEIN 17, MITOCHONDRIAL"/>
    <property type="match status" value="1"/>
</dbReference>
<dbReference type="GO" id="GO:0035243">
    <property type="term" value="F:protein-arginine omega-N symmetric methyltransferase activity"/>
    <property type="evidence" value="ECO:0007669"/>
    <property type="project" value="UniProtKB-EC"/>
</dbReference>
<feature type="compositionally biased region" description="Basic and acidic residues" evidence="13">
    <location>
        <begin position="922"/>
        <end position="935"/>
    </location>
</feature>
<dbReference type="InterPro" id="IPR029063">
    <property type="entry name" value="SAM-dependent_MTases_sf"/>
</dbReference>
<feature type="region of interest" description="Disordered" evidence="13">
    <location>
        <begin position="32"/>
        <end position="89"/>
    </location>
</feature>
<keyword evidence="5" id="KW-0808">Transferase</keyword>
<evidence type="ECO:0000256" key="10">
    <source>
        <dbReference type="ARBA" id="ARBA00023128"/>
    </source>
</evidence>
<evidence type="ECO:0000256" key="3">
    <source>
        <dbReference type="ARBA" id="ARBA00011935"/>
    </source>
</evidence>
<comment type="similarity">
    <text evidence="2">Belongs to the NDUFAF7 family.</text>
</comment>
<organism evidence="14 15">
    <name type="scientific">Tilletia horrida</name>
    <dbReference type="NCBI Taxonomy" id="155126"/>
    <lineage>
        <taxon>Eukaryota</taxon>
        <taxon>Fungi</taxon>
        <taxon>Dikarya</taxon>
        <taxon>Basidiomycota</taxon>
        <taxon>Ustilaginomycotina</taxon>
        <taxon>Exobasidiomycetes</taxon>
        <taxon>Tilletiales</taxon>
        <taxon>Tilletiaceae</taxon>
        <taxon>Tilletia</taxon>
    </lineage>
</organism>
<reference evidence="14" key="1">
    <citation type="journal article" date="2023" name="PhytoFront">
        <title>Draft Genome Resources of Seven Strains of Tilletia horrida, Causal Agent of Kernel Smut of Rice.</title>
        <authorList>
            <person name="Khanal S."/>
            <person name="Antony Babu S."/>
            <person name="Zhou X.G."/>
        </authorList>
    </citation>
    <scope>NUCLEOTIDE SEQUENCE</scope>
    <source>
        <strain evidence="14">TX6</strain>
    </source>
</reference>
<dbReference type="InterPro" id="IPR052571">
    <property type="entry name" value="Mt_RNA_Methyltransferase"/>
</dbReference>
<dbReference type="GO" id="GO:0006412">
    <property type="term" value="P:translation"/>
    <property type="evidence" value="ECO:0007669"/>
    <property type="project" value="InterPro"/>
</dbReference>
<feature type="compositionally biased region" description="Polar residues" evidence="13">
    <location>
        <begin position="944"/>
        <end position="964"/>
    </location>
</feature>
<name>A0AAN6GXM6_9BASI</name>
<keyword evidence="6" id="KW-0479">Metal-binding</keyword>
<dbReference type="GO" id="GO:0046872">
    <property type="term" value="F:metal ion binding"/>
    <property type="evidence" value="ECO:0007669"/>
    <property type="project" value="UniProtKB-KW"/>
</dbReference>
<proteinExistence type="inferred from homology"/>
<evidence type="ECO:0000256" key="8">
    <source>
        <dbReference type="ARBA" id="ARBA00023004"/>
    </source>
</evidence>
<feature type="region of interest" description="Disordered" evidence="13">
    <location>
        <begin position="299"/>
        <end position="346"/>
    </location>
</feature>
<feature type="compositionally biased region" description="Polar residues" evidence="13">
    <location>
        <begin position="307"/>
        <end position="319"/>
    </location>
</feature>
<feature type="region of interest" description="Disordered" evidence="13">
    <location>
        <begin position="249"/>
        <end position="270"/>
    </location>
</feature>
<evidence type="ECO:0000256" key="12">
    <source>
        <dbReference type="ARBA" id="ARBA00048612"/>
    </source>
</evidence>
<feature type="compositionally biased region" description="Acidic residues" evidence="13">
    <location>
        <begin position="320"/>
        <end position="338"/>
    </location>
</feature>
<protein>
    <recommendedName>
        <fullName evidence="3">type II protein arginine methyltransferase</fullName>
        <ecNumber evidence="3">2.1.1.320</ecNumber>
    </recommendedName>
</protein>
<evidence type="ECO:0000256" key="7">
    <source>
        <dbReference type="ARBA" id="ARBA00022946"/>
    </source>
</evidence>
<dbReference type="Pfam" id="PF09243">
    <property type="entry name" value="Rsm22"/>
    <property type="match status" value="2"/>
</dbReference>
<dbReference type="GO" id="GO:0051536">
    <property type="term" value="F:iron-sulfur cluster binding"/>
    <property type="evidence" value="ECO:0007669"/>
    <property type="project" value="UniProtKB-KW"/>
</dbReference>
<dbReference type="EC" id="2.1.1.320" evidence="3"/>
<dbReference type="InterPro" id="IPR015324">
    <property type="entry name" value="Ribosomal_Rsm22-like"/>
</dbReference>
<feature type="region of interest" description="Disordered" evidence="13">
    <location>
        <begin position="718"/>
        <end position="742"/>
    </location>
</feature>
<comment type="function">
    <text evidence="11">Mitochondrial ribosome (mitoribosome) assembly factor. Binds at the interface of the head and body domains of the mitochondrial small ribosomal subunit (mt-SSU), occluding the mRNA channel and preventing compaction of the head domain towards the body. Probable inactive methyltransferase: retains the characteristic folding and ability to bind S-adenosyl-L-methionine, but it probably lost its methyltransferase activity.</text>
</comment>
<comment type="catalytic activity">
    <reaction evidence="12">
        <text>L-arginyl-[protein] + 2 S-adenosyl-L-methionine = N(omega),N(omega)'-dimethyl-L-arginyl-[protein] + 2 S-adenosyl-L-homocysteine + 2 H(+)</text>
        <dbReference type="Rhea" id="RHEA:48108"/>
        <dbReference type="Rhea" id="RHEA-COMP:10532"/>
        <dbReference type="Rhea" id="RHEA-COMP:11992"/>
        <dbReference type="ChEBI" id="CHEBI:15378"/>
        <dbReference type="ChEBI" id="CHEBI:29965"/>
        <dbReference type="ChEBI" id="CHEBI:57856"/>
        <dbReference type="ChEBI" id="CHEBI:59789"/>
        <dbReference type="ChEBI" id="CHEBI:88221"/>
        <dbReference type="EC" id="2.1.1.320"/>
    </reaction>
</comment>
<dbReference type="GO" id="GO:0032259">
    <property type="term" value="P:methylation"/>
    <property type="evidence" value="ECO:0007669"/>
    <property type="project" value="UniProtKB-KW"/>
</dbReference>
<dbReference type="PANTHER" id="PTHR13184">
    <property type="entry name" value="37S RIBOSOMAL PROTEIN S22"/>
    <property type="match status" value="1"/>
</dbReference>
<keyword evidence="9" id="KW-0411">Iron-sulfur</keyword>
<sequence length="1560" mass="172174">MSAAAAVASASVSIPATSARAAALRSAAVASHRASEALATRSPPLARTRRPQRSSRGSGSHASESDGSSSAYAPSRKAGSPDLSFENEYSGGSLARRSRAARYGSKRIGAVQVPRMMRWAVQEMINVSNKQVLRQDFLKVKGEARPEAPAGALTSHVGKGMAPARLALTHLAVSSPARYAVLYNILSEVRRRLELPIAVSPGAHAQEGDGNDDNPESQIEGWLPNRIIEWNCAAAEGLWAAAEAFNVGPNEEDSPDLTGQGPSSRLGPLRAYEGYDDRLPLLRAGMEITAWAQSQDRRLSEQGATAVHTSEQSAANQTVELDDDAEEAQDDESAEETSADSSDTWLDPASLEAVTAAFRSAVGREPVLPDKASPFQLRDPSAEEKEDILMLDGSHTLALSSFALSELATDKDRQEHVRRMWKSGAEVIVIVDHATKRGFASIASARAFLLELGQSTFAKGQSRNSADIDEDAERLVIGDHVFIADGARYTEAMEETDSDAASQPVGSHVVAPCPHDRPCPLLNPFKPLQSHVEKMPNRTLPTSMPVCSFSQRMQAPAYLRKTKHSKREAEDIHYSYVVVRRGPRPTLAPMAVLSNEPESSDVAGLDEMTEANPFSEDQTYAHSIHADALREAASRTKTGILDTLRQGEVTEPRVLEEVTPEENIAGDAKSDDGAADAELLSILPQVLAAELEKADGTLGEEEKQQQIAAAMDAILASAGARPSEDASATANEHAPPSASTSSFLIDDVVEEEPAEDVPDDAVDEAAMRLESYEWPRLIRPPLKKGGHVTFDACCASGAIERFTIPKSAGKQAYQDARKSSWGDIFPHPPKSGKTLMRIPGASDQFEEKLRPEENDETLPEEFNDLFELFATKAQLKQRALSGIDSVLGDIDHAAATAPRKQQKVVRPSQAIGADVVAPTATQDRRAQKARESKETRRPKKTKQRQSLADATANADSHTRSQGSLGSFPRHFSTNVGLGAMGGRRLFSTSSRFHEAKDASKPGSEDRHRSQYNYDIFGAQPLTEVSAFPLVTAQNLATSSVRPTSVRMLARDFIDDSLYNPHYGYFSRQAVLLPDHAKLMANGSSKNGFAFQDFKNERHFMRHVEERYIHFESQFEEKEPRKGVAGDKKDRKRTPNPASAEGLDAAKIIGRAWKEQQEHKNIQERDIMAMAARQVWHTPTELFKPHYARAVARYLVAEYKLHQYPYDDLVVYELGAGSGALANDILDYLAEHEPEVYNRTRYNIVEISARLAEQQRTKLARHYAAGRVSIVNRSFLDWEIPVAEPVFVIAMEVLDNLTHDVLRYSTATLEPYQAVVSIDKDNDMLELWEPVKDPLIARYLDLLEEVRPGETAPSAPHLRYLPAPIRQFLNSYMPFYPNLSPPHYVPTGQLRFLEVLRDFFPRHRLVVSDFDRLPDAVEGLGGPVVQTRYRGTMLPVTTYTVLQGFFDIFFPTDFKLMQDMYGLVMDRSNEPLRQHSQGGRRSLEAAGLSGQADASSRPNLDGFFSSASPHQSFLQRRQPRRPRLYSHAEFLQRYADVEQTRLRDGTNPMVSWYANASFFLS</sequence>
<dbReference type="GO" id="GO:0005763">
    <property type="term" value="C:mitochondrial small ribosomal subunit"/>
    <property type="evidence" value="ECO:0007669"/>
    <property type="project" value="TreeGrafter"/>
</dbReference>
<feature type="region of interest" description="Disordered" evidence="13">
    <location>
        <begin position="896"/>
        <end position="969"/>
    </location>
</feature>
<evidence type="ECO:0000256" key="13">
    <source>
        <dbReference type="SAM" id="MobiDB-lite"/>
    </source>
</evidence>
<comment type="subcellular location">
    <subcellularLocation>
        <location evidence="1">Mitochondrion</location>
    </subcellularLocation>
</comment>
<gene>
    <name evidence="14" type="ORF">OC846_000539</name>
</gene>